<reference evidence="7" key="1">
    <citation type="submission" date="2022-07" db="EMBL/GenBank/DDBJ databases">
        <title>Phylogenomic reconstructions and comparative analyses of Kickxellomycotina fungi.</title>
        <authorList>
            <person name="Reynolds N.K."/>
            <person name="Stajich J.E."/>
            <person name="Barry K."/>
            <person name="Grigoriev I.V."/>
            <person name="Crous P."/>
            <person name="Smith M.E."/>
        </authorList>
    </citation>
    <scope>NUCLEOTIDE SEQUENCE</scope>
    <source>
        <strain evidence="7">RSA 1196</strain>
    </source>
</reference>
<dbReference type="EMBL" id="JANBPY010000004">
    <property type="protein sequence ID" value="KAJ1970160.1"/>
    <property type="molecule type" value="Genomic_DNA"/>
</dbReference>
<dbReference type="Pfam" id="PF01625">
    <property type="entry name" value="PMSR"/>
    <property type="match status" value="1"/>
</dbReference>
<keyword evidence="8" id="KW-1185">Reference proteome</keyword>
<dbReference type="OrthoDB" id="77405at2759"/>
<dbReference type="AlphaFoldDB" id="A0A9W8AXK4"/>
<evidence type="ECO:0000256" key="3">
    <source>
        <dbReference type="ARBA" id="ARBA00023002"/>
    </source>
</evidence>
<dbReference type="Gene3D" id="3.30.1060.10">
    <property type="entry name" value="Peptide methionine sulphoxide reductase MsrA"/>
    <property type="match status" value="1"/>
</dbReference>
<comment type="caution">
    <text evidence="7">The sequence shown here is derived from an EMBL/GenBank/DDBJ whole genome shotgun (WGS) entry which is preliminary data.</text>
</comment>
<evidence type="ECO:0000256" key="1">
    <source>
        <dbReference type="ARBA" id="ARBA00005591"/>
    </source>
</evidence>
<dbReference type="SUPFAM" id="SSF55068">
    <property type="entry name" value="Peptide methionine sulfoxide reductase"/>
    <property type="match status" value="1"/>
</dbReference>
<dbReference type="EC" id="1.8.4.11" evidence="2"/>
<accession>A0A9W8AXK4</accession>
<dbReference type="FunFam" id="3.30.1060.10:FF:000002">
    <property type="entry name" value="Peptide methionine sulfoxide reductase"/>
    <property type="match status" value="1"/>
</dbReference>
<dbReference type="GO" id="GO:0008113">
    <property type="term" value="F:peptide-methionine (S)-S-oxide reductase activity"/>
    <property type="evidence" value="ECO:0007669"/>
    <property type="project" value="UniProtKB-EC"/>
</dbReference>
<evidence type="ECO:0000256" key="5">
    <source>
        <dbReference type="ARBA" id="ARBA00030643"/>
    </source>
</evidence>
<organism evidence="7 8">
    <name type="scientific">Dispira parvispora</name>
    <dbReference type="NCBI Taxonomy" id="1520584"/>
    <lineage>
        <taxon>Eukaryota</taxon>
        <taxon>Fungi</taxon>
        <taxon>Fungi incertae sedis</taxon>
        <taxon>Zoopagomycota</taxon>
        <taxon>Kickxellomycotina</taxon>
        <taxon>Dimargaritomycetes</taxon>
        <taxon>Dimargaritales</taxon>
        <taxon>Dimargaritaceae</taxon>
        <taxon>Dispira</taxon>
    </lineage>
</organism>
<keyword evidence="3" id="KW-0560">Oxidoreductase</keyword>
<protein>
    <recommendedName>
        <fullName evidence="2">peptide-methionine (S)-S-oxide reductase</fullName>
        <ecNumber evidence="2">1.8.4.11</ecNumber>
    </recommendedName>
    <alternativeName>
        <fullName evidence="5">Peptide-methionine (S)-S-oxide reductase</fullName>
    </alternativeName>
    <alternativeName>
        <fullName evidence="4">Protein-methionine-S-oxide reductase</fullName>
    </alternativeName>
</protein>
<sequence length="169" mass="18756">MSQAAKPKATFAAGCFWSVELVFKRIPGVGTIQVGYTGGHVEKPTYEQVCTGNTGHAEAVQMEYDPQVVNYSKLLTAFWNKHDPTTLNRQGADLGTQYRSAIFYHNEEQKALAEQSKREQEVQLGKPVVTEIVPAQTFYPAEEFHQGYLEKRGQSAAKGCSNPIACYGY</sequence>
<gene>
    <name evidence="7" type="ORF">IWQ62_000129</name>
</gene>
<proteinExistence type="inferred from homology"/>
<dbReference type="HAMAP" id="MF_01401">
    <property type="entry name" value="MsrA"/>
    <property type="match status" value="1"/>
</dbReference>
<dbReference type="PANTHER" id="PTHR43774">
    <property type="entry name" value="PEPTIDE METHIONINE SULFOXIDE REDUCTASE"/>
    <property type="match status" value="1"/>
</dbReference>
<dbReference type="PANTHER" id="PTHR43774:SF1">
    <property type="entry name" value="PEPTIDE METHIONINE SULFOXIDE REDUCTASE MSRA 2"/>
    <property type="match status" value="1"/>
</dbReference>
<feature type="domain" description="Peptide methionine sulphoxide reductase MsrA" evidence="6">
    <location>
        <begin position="8"/>
        <end position="154"/>
    </location>
</feature>
<evidence type="ECO:0000313" key="7">
    <source>
        <dbReference type="EMBL" id="KAJ1970160.1"/>
    </source>
</evidence>
<dbReference type="NCBIfam" id="TIGR00401">
    <property type="entry name" value="msrA"/>
    <property type="match status" value="1"/>
</dbReference>
<dbReference type="Proteomes" id="UP001150925">
    <property type="component" value="Unassembled WGS sequence"/>
</dbReference>
<name>A0A9W8AXK4_9FUNG</name>
<dbReference type="InterPro" id="IPR002569">
    <property type="entry name" value="Met_Sox_Rdtase_MsrA_dom"/>
</dbReference>
<comment type="similarity">
    <text evidence="1">Belongs to the MsrA Met sulfoxide reductase family.</text>
</comment>
<dbReference type="InterPro" id="IPR036509">
    <property type="entry name" value="Met_Sox_Rdtase_MsrA_sf"/>
</dbReference>
<evidence type="ECO:0000259" key="6">
    <source>
        <dbReference type="Pfam" id="PF01625"/>
    </source>
</evidence>
<evidence type="ECO:0000313" key="8">
    <source>
        <dbReference type="Proteomes" id="UP001150925"/>
    </source>
</evidence>
<evidence type="ECO:0000256" key="4">
    <source>
        <dbReference type="ARBA" id="ARBA00030273"/>
    </source>
</evidence>
<evidence type="ECO:0000256" key="2">
    <source>
        <dbReference type="ARBA" id="ARBA00012502"/>
    </source>
</evidence>